<keyword evidence="1" id="KW-0732">Signal</keyword>
<evidence type="ECO:0000313" key="2">
    <source>
        <dbReference type="EMBL" id="MBL3656849.1"/>
    </source>
</evidence>
<comment type="caution">
    <text evidence="2">The sequence shown here is derived from an EMBL/GenBank/DDBJ whole genome shotgun (WGS) entry which is preliminary data.</text>
</comment>
<name>A0A937F918_9BACT</name>
<dbReference type="EMBL" id="JAESIY010000006">
    <property type="protein sequence ID" value="MBL3656849.1"/>
    <property type="molecule type" value="Genomic_DNA"/>
</dbReference>
<evidence type="ECO:0000313" key="3">
    <source>
        <dbReference type="Proteomes" id="UP000659388"/>
    </source>
</evidence>
<evidence type="ECO:0008006" key="4">
    <source>
        <dbReference type="Google" id="ProtNLM"/>
    </source>
</evidence>
<accession>A0A937F918</accession>
<sequence length="211" mass="24328">MRKRVLSLVLILLCCLAVKAQDNNTKLFTATNVVWCGLDYSYVKCIGSEGFTDPEDITRRFFDSWNKLMLDEASKYDFREEYEFKGLLYDLSVVKERNDIPKADELVINTDYSLPEGKLKEIVSDYDLDKVSEGLGLVYVMESLNKFEKKASIYVVFFDIATKEIVWSKKYYGSAGGFGLRNYWARSVLGVLNQSAYDITRDRKRFAKGKL</sequence>
<keyword evidence="3" id="KW-1185">Reference proteome</keyword>
<reference evidence="2" key="1">
    <citation type="submission" date="2021-01" db="EMBL/GenBank/DDBJ databases">
        <title>Fulvivirga kasyanovii gen. nov., sp nov., a novel member of the phylum Bacteroidetes isolated from seawater in a mussel farm.</title>
        <authorList>
            <person name="Zhao L.-H."/>
            <person name="Wang Z.-J."/>
        </authorList>
    </citation>
    <scope>NUCLEOTIDE SEQUENCE</scope>
    <source>
        <strain evidence="2">2943</strain>
    </source>
</reference>
<dbReference type="AlphaFoldDB" id="A0A937F918"/>
<feature type="chain" id="PRO_5037244738" description="DUF4136 domain-containing protein" evidence="1">
    <location>
        <begin position="21"/>
        <end position="211"/>
    </location>
</feature>
<dbReference type="Proteomes" id="UP000659388">
    <property type="component" value="Unassembled WGS sequence"/>
</dbReference>
<gene>
    <name evidence="2" type="ORF">JL102_11950</name>
</gene>
<evidence type="ECO:0000256" key="1">
    <source>
        <dbReference type="SAM" id="SignalP"/>
    </source>
</evidence>
<protein>
    <recommendedName>
        <fullName evidence="4">DUF4136 domain-containing protein</fullName>
    </recommendedName>
</protein>
<proteinExistence type="predicted"/>
<dbReference type="RefSeq" id="WP_202244646.1">
    <property type="nucleotide sequence ID" value="NZ_JAESIY010000006.1"/>
</dbReference>
<organism evidence="2 3">
    <name type="scientific">Fulvivirga sediminis</name>
    <dbReference type="NCBI Taxonomy" id="2803949"/>
    <lineage>
        <taxon>Bacteria</taxon>
        <taxon>Pseudomonadati</taxon>
        <taxon>Bacteroidota</taxon>
        <taxon>Cytophagia</taxon>
        <taxon>Cytophagales</taxon>
        <taxon>Fulvivirgaceae</taxon>
        <taxon>Fulvivirga</taxon>
    </lineage>
</organism>
<feature type="signal peptide" evidence="1">
    <location>
        <begin position="1"/>
        <end position="20"/>
    </location>
</feature>